<gene>
    <name evidence="2" type="ORF">COCMIDRAFT_36400</name>
</gene>
<feature type="region of interest" description="Disordered" evidence="1">
    <location>
        <begin position="454"/>
        <end position="475"/>
    </location>
</feature>
<dbReference type="AlphaFoldDB" id="W6ZQ91"/>
<dbReference type="OrthoDB" id="3693345at2759"/>
<dbReference type="RefSeq" id="XP_007687569.1">
    <property type="nucleotide sequence ID" value="XM_007689379.1"/>
</dbReference>
<evidence type="ECO:0000313" key="2">
    <source>
        <dbReference type="EMBL" id="EUC45891.1"/>
    </source>
</evidence>
<dbReference type="HOGENOM" id="CLU_409929_0_0_1"/>
<feature type="compositionally biased region" description="Low complexity" evidence="1">
    <location>
        <begin position="461"/>
        <end position="470"/>
    </location>
</feature>
<name>W6ZQ91_COCMI</name>
<sequence length="627" mass="69090">MILERAPFSSCDNIPAQPLSSAHCSKDSGNPPCRWLPDHSPEYKFTPTANRFSVLAHPDKSSTYSPWHSNASTSNANPRRRRKRAGKRHKIQRKSAGIARLRTTESIVALGHKIPTQCLEDNSSSATGDPRDLNQSRYLPDVTSSLCFAINSSDWPPQLQSDTLPTTLPLTNPSLPSVKSCSSVETTLASNSQPSRVPQRQPRLFTLSQFLDCNDATGRWPSKSAFPQPLVTTEVSQGSNSLAESAPLFLARQKELAVKACGHAFKRPLSPILSPEDAFDSHQAVLAILGLEERPIFTAPSQVPELKPLFKPSTQRFMDALPVSVPIGNGTEGKHAKETYRRRPVPLSCLQAFGGFRSLSNPLLHYNWMASQPTTSLPPPWSVSHPLLRAYPTEPYPFLHSDPPSMGCLNAYCPMTATFTCPCLSQNSESRGGSFPYLAGSAGNLSTRHDSGWIVRPGVMSTPTEPTTSRSPDEVRAQQVDSIFANRNPRANGRLRSCPPITSRYCLDYWMRVGSQGWEKDICSPFETPNQELEAEEEWVSISRETDQQQNEDNIDDTLNREMGKANVNRVDIMVRSTAFSASAWIWRGECMSGIIDCAGQAGVGAWSWINSRNHVLLLNGSDGNNT</sequence>
<keyword evidence="3" id="KW-1185">Reference proteome</keyword>
<evidence type="ECO:0000256" key="1">
    <source>
        <dbReference type="SAM" id="MobiDB-lite"/>
    </source>
</evidence>
<protein>
    <submittedName>
        <fullName evidence="2">Uncharacterized protein</fullName>
    </submittedName>
</protein>
<organism evidence="2 3">
    <name type="scientific">Bipolaris oryzae ATCC 44560</name>
    <dbReference type="NCBI Taxonomy" id="930090"/>
    <lineage>
        <taxon>Eukaryota</taxon>
        <taxon>Fungi</taxon>
        <taxon>Dikarya</taxon>
        <taxon>Ascomycota</taxon>
        <taxon>Pezizomycotina</taxon>
        <taxon>Dothideomycetes</taxon>
        <taxon>Pleosporomycetidae</taxon>
        <taxon>Pleosporales</taxon>
        <taxon>Pleosporineae</taxon>
        <taxon>Pleosporaceae</taxon>
        <taxon>Bipolaris</taxon>
    </lineage>
</organism>
<feature type="compositionally biased region" description="Basic residues" evidence="1">
    <location>
        <begin position="78"/>
        <end position="93"/>
    </location>
</feature>
<accession>W6ZQ91</accession>
<feature type="compositionally biased region" description="Polar residues" evidence="1">
    <location>
        <begin position="61"/>
        <end position="77"/>
    </location>
</feature>
<evidence type="ECO:0000313" key="3">
    <source>
        <dbReference type="Proteomes" id="UP000054032"/>
    </source>
</evidence>
<feature type="region of interest" description="Disordered" evidence="1">
    <location>
        <begin position="61"/>
        <end position="96"/>
    </location>
</feature>
<dbReference type="KEGG" id="bor:COCMIDRAFT_36400"/>
<dbReference type="EMBL" id="KI963975">
    <property type="protein sequence ID" value="EUC45891.1"/>
    <property type="molecule type" value="Genomic_DNA"/>
</dbReference>
<dbReference type="Proteomes" id="UP000054032">
    <property type="component" value="Unassembled WGS sequence"/>
</dbReference>
<dbReference type="GeneID" id="19123017"/>
<proteinExistence type="predicted"/>
<reference evidence="2 3" key="1">
    <citation type="journal article" date="2013" name="PLoS Genet.">
        <title>Comparative genome structure, secondary metabolite, and effector coding capacity across Cochliobolus pathogens.</title>
        <authorList>
            <person name="Condon B.J."/>
            <person name="Leng Y."/>
            <person name="Wu D."/>
            <person name="Bushley K.E."/>
            <person name="Ohm R.A."/>
            <person name="Otillar R."/>
            <person name="Martin J."/>
            <person name="Schackwitz W."/>
            <person name="Grimwood J."/>
            <person name="MohdZainudin N."/>
            <person name="Xue C."/>
            <person name="Wang R."/>
            <person name="Manning V.A."/>
            <person name="Dhillon B."/>
            <person name="Tu Z.J."/>
            <person name="Steffenson B.J."/>
            <person name="Salamov A."/>
            <person name="Sun H."/>
            <person name="Lowry S."/>
            <person name="LaButti K."/>
            <person name="Han J."/>
            <person name="Copeland A."/>
            <person name="Lindquist E."/>
            <person name="Barry K."/>
            <person name="Schmutz J."/>
            <person name="Baker S.E."/>
            <person name="Ciuffetti L.M."/>
            <person name="Grigoriev I.V."/>
            <person name="Zhong S."/>
            <person name="Turgeon B.G."/>
        </authorList>
    </citation>
    <scope>NUCLEOTIDE SEQUENCE [LARGE SCALE GENOMIC DNA]</scope>
    <source>
        <strain evidence="2 3">ATCC 44560</strain>
    </source>
</reference>